<evidence type="ECO:0000259" key="4">
    <source>
        <dbReference type="PROSITE" id="PS50110"/>
    </source>
</evidence>
<evidence type="ECO:0000256" key="2">
    <source>
        <dbReference type="PROSITE-ProRule" id="PRU00169"/>
    </source>
</evidence>
<dbReference type="SMART" id="SM00448">
    <property type="entry name" value="REC"/>
    <property type="match status" value="1"/>
</dbReference>
<dbReference type="GO" id="GO:0003677">
    <property type="term" value="F:DNA binding"/>
    <property type="evidence" value="ECO:0007669"/>
    <property type="project" value="UniProtKB-KW"/>
</dbReference>
<dbReference type="InterPro" id="IPR000792">
    <property type="entry name" value="Tscrpt_reg_LuxR_C"/>
</dbReference>
<dbReference type="Pfam" id="PF00196">
    <property type="entry name" value="GerE"/>
    <property type="match status" value="1"/>
</dbReference>
<feature type="modified residue" description="4-aspartylphosphate" evidence="2">
    <location>
        <position position="54"/>
    </location>
</feature>
<feature type="domain" description="Response regulatory" evidence="4">
    <location>
        <begin position="2"/>
        <end position="119"/>
    </location>
</feature>
<dbReference type="SUPFAM" id="SSF46894">
    <property type="entry name" value="C-terminal effector domain of the bipartite response regulators"/>
    <property type="match status" value="1"/>
</dbReference>
<evidence type="ECO:0000256" key="1">
    <source>
        <dbReference type="ARBA" id="ARBA00023125"/>
    </source>
</evidence>
<evidence type="ECO:0000259" key="3">
    <source>
        <dbReference type="PROSITE" id="PS50043"/>
    </source>
</evidence>
<dbReference type="Gene3D" id="3.40.50.2300">
    <property type="match status" value="1"/>
</dbReference>
<organism evidence="5 6">
    <name type="scientific">Pseudidiomarina atlantica</name>
    <dbReference type="NCBI Taxonomy" id="1517416"/>
    <lineage>
        <taxon>Bacteria</taxon>
        <taxon>Pseudomonadati</taxon>
        <taxon>Pseudomonadota</taxon>
        <taxon>Gammaproteobacteria</taxon>
        <taxon>Alteromonadales</taxon>
        <taxon>Idiomarinaceae</taxon>
        <taxon>Pseudidiomarina</taxon>
    </lineage>
</organism>
<dbReference type="GO" id="GO:0000160">
    <property type="term" value="P:phosphorelay signal transduction system"/>
    <property type="evidence" value="ECO:0007669"/>
    <property type="project" value="InterPro"/>
</dbReference>
<keyword evidence="6" id="KW-1185">Reference proteome</keyword>
<dbReference type="AlphaFoldDB" id="A0A094J5I7"/>
<evidence type="ECO:0000313" key="5">
    <source>
        <dbReference type="EMBL" id="KFZ27806.1"/>
    </source>
</evidence>
<dbReference type="PROSITE" id="PS50110">
    <property type="entry name" value="RESPONSE_REGULATORY"/>
    <property type="match status" value="1"/>
</dbReference>
<keyword evidence="1" id="KW-0238">DNA-binding</keyword>
<dbReference type="OrthoDB" id="9814495at2"/>
<keyword evidence="2" id="KW-0597">Phosphoprotein</keyword>
<gene>
    <name evidence="5" type="ORF">IDAT_12640</name>
</gene>
<dbReference type="EMBL" id="JPIN01000019">
    <property type="protein sequence ID" value="KFZ27806.1"/>
    <property type="molecule type" value="Genomic_DNA"/>
</dbReference>
<dbReference type="SMART" id="SM00421">
    <property type="entry name" value="HTH_LUXR"/>
    <property type="match status" value="1"/>
</dbReference>
<dbReference type="CDD" id="cd06170">
    <property type="entry name" value="LuxR_C_like"/>
    <property type="match status" value="1"/>
</dbReference>
<dbReference type="SUPFAM" id="SSF52172">
    <property type="entry name" value="CheY-like"/>
    <property type="match status" value="1"/>
</dbReference>
<protein>
    <submittedName>
        <fullName evidence="5">Response regulator</fullName>
    </submittedName>
</protein>
<dbReference type="InterPro" id="IPR011006">
    <property type="entry name" value="CheY-like_superfamily"/>
</dbReference>
<dbReference type="eggNOG" id="COG2197">
    <property type="taxonomic scope" value="Bacteria"/>
</dbReference>
<dbReference type="Pfam" id="PF00072">
    <property type="entry name" value="Response_reg"/>
    <property type="match status" value="1"/>
</dbReference>
<dbReference type="PROSITE" id="PS50043">
    <property type="entry name" value="HTH_LUXR_2"/>
    <property type="match status" value="1"/>
</dbReference>
<dbReference type="GO" id="GO:0006355">
    <property type="term" value="P:regulation of DNA-templated transcription"/>
    <property type="evidence" value="ECO:0007669"/>
    <property type="project" value="InterPro"/>
</dbReference>
<dbReference type="InterPro" id="IPR001789">
    <property type="entry name" value="Sig_transdc_resp-reg_receiver"/>
</dbReference>
<feature type="domain" description="HTH luxR-type" evidence="3">
    <location>
        <begin position="138"/>
        <end position="203"/>
    </location>
</feature>
<dbReference type="Gene3D" id="1.10.10.10">
    <property type="entry name" value="Winged helix-like DNA-binding domain superfamily/Winged helix DNA-binding domain"/>
    <property type="match status" value="1"/>
</dbReference>
<accession>A0A094J5I7</accession>
<dbReference type="InterPro" id="IPR036388">
    <property type="entry name" value="WH-like_DNA-bd_sf"/>
</dbReference>
<dbReference type="PRINTS" id="PR00038">
    <property type="entry name" value="HTHLUXR"/>
</dbReference>
<dbReference type="STRING" id="1517416.IDAT_12640"/>
<dbReference type="Proteomes" id="UP000053718">
    <property type="component" value="Unassembled WGS sequence"/>
</dbReference>
<dbReference type="PANTHER" id="PTHR45566">
    <property type="entry name" value="HTH-TYPE TRANSCRIPTIONAL REGULATOR YHJB-RELATED"/>
    <property type="match status" value="1"/>
</dbReference>
<dbReference type="InterPro" id="IPR051015">
    <property type="entry name" value="EvgA-like"/>
</dbReference>
<dbReference type="PANTHER" id="PTHR45566:SF2">
    <property type="entry name" value="NARL SUBFAMILY"/>
    <property type="match status" value="1"/>
</dbReference>
<evidence type="ECO:0000313" key="6">
    <source>
        <dbReference type="Proteomes" id="UP000053718"/>
    </source>
</evidence>
<comment type="caution">
    <text evidence="5">The sequence shown here is derived from an EMBL/GenBank/DDBJ whole genome shotgun (WGS) entry which is preliminary data.</text>
</comment>
<reference evidence="5 6" key="1">
    <citation type="submission" date="2014-06" db="EMBL/GenBank/DDBJ databases">
        <title>Draft genome sequence of Idiomarina sp. MCCC 1A10513.</title>
        <authorList>
            <person name="Du J."/>
            <person name="Lai Q."/>
            <person name="Shao Z."/>
        </authorList>
    </citation>
    <scope>NUCLEOTIDE SEQUENCE [LARGE SCALE GENOMIC DNA]</scope>
    <source>
        <strain evidence="5 6">MCCC 1A10513</strain>
    </source>
</reference>
<sequence>MKILIIDPQFFTRAGLINLCTGFSADLSIFECPTFELATEYLQHSDQYNLIFLDMDLPDAEIRPSLALIKKYAPTAHVVLFCWSRPMSEIRQALSAGVRSYLPKDATAEDAKLAIRALMKNDRYLPDESRLNEVAPRASQAESFLSPRQLEIMQLLAQGLSNKEIATILGITEGTIRVHLSAIFKAIKVSNRTEATLWYLLRQKRLVS</sequence>
<name>A0A094J5I7_9GAMM</name>
<proteinExistence type="predicted"/>
<dbReference type="RefSeq" id="WP_034734265.1">
    <property type="nucleotide sequence ID" value="NZ_JPIN01000019.1"/>
</dbReference>
<dbReference type="InterPro" id="IPR016032">
    <property type="entry name" value="Sig_transdc_resp-reg_C-effctor"/>
</dbReference>